<reference evidence="1" key="2">
    <citation type="journal article" date="2015" name="Data Brief">
        <title>Shoot transcriptome of the giant reed, Arundo donax.</title>
        <authorList>
            <person name="Barrero R.A."/>
            <person name="Guerrero F.D."/>
            <person name="Moolhuijzen P."/>
            <person name="Goolsby J.A."/>
            <person name="Tidwell J."/>
            <person name="Bellgard S.E."/>
            <person name="Bellgard M.I."/>
        </authorList>
    </citation>
    <scope>NUCLEOTIDE SEQUENCE</scope>
    <source>
        <tissue evidence="1">Shoot tissue taken approximately 20 cm above the soil surface</tissue>
    </source>
</reference>
<dbReference type="EMBL" id="GBRH01257053">
    <property type="protein sequence ID" value="JAD40842.1"/>
    <property type="molecule type" value="Transcribed_RNA"/>
</dbReference>
<name>A0A0A9A1C2_ARUDO</name>
<proteinExistence type="predicted"/>
<dbReference type="AlphaFoldDB" id="A0A0A9A1C2"/>
<reference evidence="1" key="1">
    <citation type="submission" date="2014-09" db="EMBL/GenBank/DDBJ databases">
        <authorList>
            <person name="Magalhaes I.L.F."/>
            <person name="Oliveira U."/>
            <person name="Santos F.R."/>
            <person name="Vidigal T.H.D.A."/>
            <person name="Brescovit A.D."/>
            <person name="Santos A.J."/>
        </authorList>
    </citation>
    <scope>NUCLEOTIDE SEQUENCE</scope>
    <source>
        <tissue evidence="1">Shoot tissue taken approximately 20 cm above the soil surface</tissue>
    </source>
</reference>
<organism evidence="1">
    <name type="scientific">Arundo donax</name>
    <name type="common">Giant reed</name>
    <name type="synonym">Donax arundinaceus</name>
    <dbReference type="NCBI Taxonomy" id="35708"/>
    <lineage>
        <taxon>Eukaryota</taxon>
        <taxon>Viridiplantae</taxon>
        <taxon>Streptophyta</taxon>
        <taxon>Embryophyta</taxon>
        <taxon>Tracheophyta</taxon>
        <taxon>Spermatophyta</taxon>
        <taxon>Magnoliopsida</taxon>
        <taxon>Liliopsida</taxon>
        <taxon>Poales</taxon>
        <taxon>Poaceae</taxon>
        <taxon>PACMAD clade</taxon>
        <taxon>Arundinoideae</taxon>
        <taxon>Arundineae</taxon>
        <taxon>Arundo</taxon>
    </lineage>
</organism>
<protein>
    <submittedName>
        <fullName evidence="1">Uncharacterized protein</fullName>
    </submittedName>
</protein>
<evidence type="ECO:0000313" key="1">
    <source>
        <dbReference type="EMBL" id="JAD40842.1"/>
    </source>
</evidence>
<accession>A0A0A9A1C2</accession>
<sequence length="46" mass="5449">MTCFERQLRRHVLPCKYNREDSALFVLYGIGMNLGRRRTKVDGKGY</sequence>